<evidence type="ECO:0000313" key="13">
    <source>
        <dbReference type="EMBL" id="ODN02529.1"/>
    </source>
</evidence>
<dbReference type="CDD" id="cd04280">
    <property type="entry name" value="ZnMc_astacin_like"/>
    <property type="match status" value="1"/>
</dbReference>
<evidence type="ECO:0000256" key="10">
    <source>
        <dbReference type="PROSITE-ProRule" id="PRU01211"/>
    </source>
</evidence>
<reference evidence="13 14" key="1">
    <citation type="journal article" date="2016" name="Genome Biol. Evol.">
        <title>Gene Family Evolution Reflects Adaptation to Soil Environmental Stressors in the Genome of the Collembolan Orchesella cincta.</title>
        <authorList>
            <person name="Faddeeva-Vakhrusheva A."/>
            <person name="Derks M.F."/>
            <person name="Anvar S.Y."/>
            <person name="Agamennone V."/>
            <person name="Suring W."/>
            <person name="Smit S."/>
            <person name="van Straalen N.M."/>
            <person name="Roelofs D."/>
        </authorList>
    </citation>
    <scope>NUCLEOTIDE SEQUENCE [LARGE SCALE GENOMIC DNA]</scope>
    <source>
        <tissue evidence="13">Mixed pool</tissue>
    </source>
</reference>
<dbReference type="OMA" id="HYENIMP"/>
<accession>A0A1D2NBA3</accession>
<dbReference type="PANTHER" id="PTHR10127:SF814">
    <property type="entry name" value="MEPRIN A SUBUNIT BETA"/>
    <property type="match status" value="1"/>
</dbReference>
<keyword evidence="4 10" id="KW-0378">Hydrolase</keyword>
<feature type="disulfide bond" evidence="10">
    <location>
        <begin position="91"/>
        <end position="246"/>
    </location>
</feature>
<dbReference type="Pfam" id="PF01400">
    <property type="entry name" value="Astacin"/>
    <property type="match status" value="1"/>
</dbReference>
<feature type="binding site" evidence="10">
    <location>
        <position position="144"/>
    </location>
    <ligand>
        <name>Zn(2+)</name>
        <dbReference type="ChEBI" id="CHEBI:29105"/>
        <note>catalytic</note>
    </ligand>
</feature>
<evidence type="ECO:0000256" key="6">
    <source>
        <dbReference type="ARBA" id="ARBA00023049"/>
    </source>
</evidence>
<dbReference type="AlphaFoldDB" id="A0A1D2NBA3"/>
<evidence type="ECO:0000256" key="3">
    <source>
        <dbReference type="ARBA" id="ARBA00022729"/>
    </source>
</evidence>
<evidence type="ECO:0000256" key="4">
    <source>
        <dbReference type="ARBA" id="ARBA00022801"/>
    </source>
</evidence>
<dbReference type="GO" id="GO:0008270">
    <property type="term" value="F:zinc ion binding"/>
    <property type="evidence" value="ECO:0007669"/>
    <property type="project" value="UniProtKB-UniRule"/>
</dbReference>
<dbReference type="STRING" id="48709.A0A1D2NBA3"/>
<dbReference type="OrthoDB" id="291007at2759"/>
<dbReference type="GO" id="GO:0006508">
    <property type="term" value="P:proteolysis"/>
    <property type="evidence" value="ECO:0007669"/>
    <property type="project" value="UniProtKB-KW"/>
</dbReference>
<evidence type="ECO:0000256" key="7">
    <source>
        <dbReference type="ARBA" id="ARBA00023145"/>
    </source>
</evidence>
<evidence type="ECO:0000256" key="8">
    <source>
        <dbReference type="ARBA" id="ARBA00023157"/>
    </source>
</evidence>
<name>A0A1D2NBA3_ORCCI</name>
<proteinExistence type="predicted"/>
<keyword evidence="3 11" id="KW-0732">Signal</keyword>
<dbReference type="PRINTS" id="PR00480">
    <property type="entry name" value="ASTACIN"/>
</dbReference>
<organism evidence="13 14">
    <name type="scientific">Orchesella cincta</name>
    <name type="common">Springtail</name>
    <name type="synonym">Podura cincta</name>
    <dbReference type="NCBI Taxonomy" id="48709"/>
    <lineage>
        <taxon>Eukaryota</taxon>
        <taxon>Metazoa</taxon>
        <taxon>Ecdysozoa</taxon>
        <taxon>Arthropoda</taxon>
        <taxon>Hexapoda</taxon>
        <taxon>Collembola</taxon>
        <taxon>Entomobryomorpha</taxon>
        <taxon>Entomobryoidea</taxon>
        <taxon>Orchesellidae</taxon>
        <taxon>Orchesellinae</taxon>
        <taxon>Orchesella</taxon>
    </lineage>
</organism>
<evidence type="ECO:0000256" key="11">
    <source>
        <dbReference type="RuleBase" id="RU361183"/>
    </source>
</evidence>
<keyword evidence="1 10" id="KW-0645">Protease</keyword>
<dbReference type="FunFam" id="3.40.390.10:FF:000015">
    <property type="entry name" value="Meprin A subunit"/>
    <property type="match status" value="1"/>
</dbReference>
<protein>
    <recommendedName>
        <fullName evidence="11">Metalloendopeptidase</fullName>
        <ecNumber evidence="11">3.4.24.-</ecNumber>
    </recommendedName>
</protein>
<keyword evidence="5 10" id="KW-0862">Zinc</keyword>
<dbReference type="EC" id="3.4.24.-" evidence="11"/>
<keyword evidence="14" id="KW-1185">Reference proteome</keyword>
<evidence type="ECO:0000313" key="14">
    <source>
        <dbReference type="Proteomes" id="UP000094527"/>
    </source>
</evidence>
<evidence type="ECO:0000259" key="12">
    <source>
        <dbReference type="PROSITE" id="PS51864"/>
    </source>
</evidence>
<dbReference type="Gene3D" id="3.40.390.10">
    <property type="entry name" value="Collagenase (Catalytic Domain)"/>
    <property type="match status" value="1"/>
</dbReference>
<evidence type="ECO:0000256" key="2">
    <source>
        <dbReference type="ARBA" id="ARBA00022723"/>
    </source>
</evidence>
<dbReference type="InterPro" id="IPR034035">
    <property type="entry name" value="Astacin-like_dom"/>
</dbReference>
<keyword evidence="7" id="KW-0865">Zymogen</keyword>
<feature type="domain" description="Peptidase M12A" evidence="12">
    <location>
        <begin position="49"/>
        <end position="247"/>
    </location>
</feature>
<evidence type="ECO:0000256" key="1">
    <source>
        <dbReference type="ARBA" id="ARBA00022670"/>
    </source>
</evidence>
<comment type="caution">
    <text evidence="13">The sequence shown here is derived from an EMBL/GenBank/DDBJ whole genome shotgun (WGS) entry which is preliminary data.</text>
</comment>
<dbReference type="PROSITE" id="PS51864">
    <property type="entry name" value="ASTACIN"/>
    <property type="match status" value="1"/>
</dbReference>
<dbReference type="SMART" id="SM00235">
    <property type="entry name" value="ZnMc"/>
    <property type="match status" value="1"/>
</dbReference>
<feature type="binding site" evidence="10">
    <location>
        <position position="140"/>
    </location>
    <ligand>
        <name>Zn(2+)</name>
        <dbReference type="ChEBI" id="CHEBI:29105"/>
        <note>catalytic</note>
    </ligand>
</feature>
<comment type="caution">
    <text evidence="10">Lacks conserved residue(s) required for the propagation of feature annotation.</text>
</comment>
<keyword evidence="6 10" id="KW-0482">Metalloprotease</keyword>
<dbReference type="InterPro" id="IPR001506">
    <property type="entry name" value="Peptidase_M12A"/>
</dbReference>
<dbReference type="EMBL" id="LJIJ01000108">
    <property type="protein sequence ID" value="ODN02529.1"/>
    <property type="molecule type" value="Genomic_DNA"/>
</dbReference>
<keyword evidence="8 10" id="KW-1015">Disulfide bond</keyword>
<feature type="active site" evidence="10">
    <location>
        <position position="141"/>
    </location>
</feature>
<dbReference type="InterPro" id="IPR006026">
    <property type="entry name" value="Peptidase_Metallo"/>
</dbReference>
<keyword evidence="2 10" id="KW-0479">Metal-binding</keyword>
<evidence type="ECO:0000256" key="5">
    <source>
        <dbReference type="ARBA" id="ARBA00022833"/>
    </source>
</evidence>
<dbReference type="Proteomes" id="UP000094527">
    <property type="component" value="Unassembled WGS sequence"/>
</dbReference>
<dbReference type="SUPFAM" id="SSF55486">
    <property type="entry name" value="Metalloproteases ('zincins'), catalytic domain"/>
    <property type="match status" value="1"/>
</dbReference>
<dbReference type="GO" id="GO:0004222">
    <property type="term" value="F:metalloendopeptidase activity"/>
    <property type="evidence" value="ECO:0007669"/>
    <property type="project" value="UniProtKB-UniRule"/>
</dbReference>
<sequence length="247" mass="28562">MEIRRKLLPLTVHILIGFTITGTTGEDNPEETGPYFEGDIIFSPIKPFSGRLDERYRWNNKTVHYKFEPNYPNQLQATFKRAIDHISERTCVKFQPRTEWDADYIYVISSTSCYSYVGRQGGVQVISLPNTCNSLGTFIHEIIHALGFYHEQSRPDRDEHVEILWENIVAGKEVQFRKYDVNQITTYEVNYDYSSIMHYRSTAFSKDSANLNTIVPINSTEPPETIGQRKGMSPGDILKVNRMYNCV</sequence>
<comment type="cofactor">
    <cofactor evidence="10 11">
        <name>Zn(2+)</name>
        <dbReference type="ChEBI" id="CHEBI:29105"/>
    </cofactor>
    <text evidence="10 11">Binds 1 zinc ion per subunit.</text>
</comment>
<gene>
    <name evidence="13" type="ORF">Ocin01_04153</name>
</gene>
<evidence type="ECO:0000256" key="9">
    <source>
        <dbReference type="ARBA" id="ARBA00023180"/>
    </source>
</evidence>
<keyword evidence="9" id="KW-0325">Glycoprotein</keyword>
<feature type="signal peptide" evidence="11">
    <location>
        <begin position="1"/>
        <end position="25"/>
    </location>
</feature>
<feature type="chain" id="PRO_5008811368" description="Metalloendopeptidase" evidence="11">
    <location>
        <begin position="26"/>
        <end position="247"/>
    </location>
</feature>
<dbReference type="InterPro" id="IPR024079">
    <property type="entry name" value="MetalloPept_cat_dom_sf"/>
</dbReference>
<feature type="binding site" evidence="10">
    <location>
        <position position="150"/>
    </location>
    <ligand>
        <name>Zn(2+)</name>
        <dbReference type="ChEBI" id="CHEBI:29105"/>
        <note>catalytic</note>
    </ligand>
</feature>
<dbReference type="PANTHER" id="PTHR10127">
    <property type="entry name" value="DISCOIDIN, CUB, EGF, LAMININ , AND ZINC METALLOPROTEASE DOMAIN CONTAINING"/>
    <property type="match status" value="1"/>
</dbReference>